<sequence length="195" mass="20824">MVEPASPGASTAASVVLLATGGGLPGGMGWESGRRWMGGSSSNGPCRGDARRGGRWQDARMDLQWLWANARAGKGLGPWRYRGEQPAHSSRLRAVQWGPTQACKQASGGRLAAELQRGWRRRRKGAAAGRREQERVQQWRPRLLPPRGGPGMLPLAAAGPLTVRRAGRRLATCSVASRGTCSSSSMGRLRISCAS</sequence>
<protein>
    <submittedName>
        <fullName evidence="1">Uncharacterized protein</fullName>
    </submittedName>
</protein>
<evidence type="ECO:0000313" key="2">
    <source>
        <dbReference type="Proteomes" id="UP000006906"/>
    </source>
</evidence>
<accession>A0A2K3D9U4</accession>
<proteinExistence type="predicted"/>
<dbReference type="GeneID" id="66054991"/>
<dbReference type="EMBL" id="CM008971">
    <property type="protein sequence ID" value="PNW77298.1"/>
    <property type="molecule type" value="Genomic_DNA"/>
</dbReference>
<dbReference type="Gramene" id="PNW77298">
    <property type="protein sequence ID" value="PNW77298"/>
    <property type="gene ID" value="CHLRE_10g430376v5"/>
</dbReference>
<organism evidence="1 2">
    <name type="scientific">Chlamydomonas reinhardtii</name>
    <name type="common">Chlamydomonas smithii</name>
    <dbReference type="NCBI Taxonomy" id="3055"/>
    <lineage>
        <taxon>Eukaryota</taxon>
        <taxon>Viridiplantae</taxon>
        <taxon>Chlorophyta</taxon>
        <taxon>core chlorophytes</taxon>
        <taxon>Chlorophyceae</taxon>
        <taxon>CS clade</taxon>
        <taxon>Chlamydomonadales</taxon>
        <taxon>Chlamydomonadaceae</taxon>
        <taxon>Chlamydomonas</taxon>
    </lineage>
</organism>
<dbReference type="KEGG" id="cre:CHLRE_10g430376v5"/>
<dbReference type="RefSeq" id="XP_042920032.1">
    <property type="nucleotide sequence ID" value="XM_043066635.1"/>
</dbReference>
<keyword evidence="2" id="KW-1185">Reference proteome</keyword>
<dbReference type="Proteomes" id="UP000006906">
    <property type="component" value="Chromosome 10"/>
</dbReference>
<dbReference type="InParanoid" id="A0A2K3D9U4"/>
<gene>
    <name evidence="1" type="ORF">CHLRE_10g430376v5</name>
</gene>
<dbReference type="AlphaFoldDB" id="A0A2K3D9U4"/>
<name>A0A2K3D9U4_CHLRE</name>
<reference evidence="1 2" key="1">
    <citation type="journal article" date="2007" name="Science">
        <title>The Chlamydomonas genome reveals the evolution of key animal and plant functions.</title>
        <authorList>
            <person name="Merchant S.S."/>
            <person name="Prochnik S.E."/>
            <person name="Vallon O."/>
            <person name="Harris E.H."/>
            <person name="Karpowicz S.J."/>
            <person name="Witman G.B."/>
            <person name="Terry A."/>
            <person name="Salamov A."/>
            <person name="Fritz-Laylin L.K."/>
            <person name="Marechal-Drouard L."/>
            <person name="Marshall W.F."/>
            <person name="Qu L.H."/>
            <person name="Nelson D.R."/>
            <person name="Sanderfoot A.A."/>
            <person name="Spalding M.H."/>
            <person name="Kapitonov V.V."/>
            <person name="Ren Q."/>
            <person name="Ferris P."/>
            <person name="Lindquist E."/>
            <person name="Shapiro H."/>
            <person name="Lucas S.M."/>
            <person name="Grimwood J."/>
            <person name="Schmutz J."/>
            <person name="Cardol P."/>
            <person name="Cerutti H."/>
            <person name="Chanfreau G."/>
            <person name="Chen C.L."/>
            <person name="Cognat V."/>
            <person name="Croft M.T."/>
            <person name="Dent R."/>
            <person name="Dutcher S."/>
            <person name="Fernandez E."/>
            <person name="Fukuzawa H."/>
            <person name="Gonzalez-Ballester D."/>
            <person name="Gonzalez-Halphen D."/>
            <person name="Hallmann A."/>
            <person name="Hanikenne M."/>
            <person name="Hippler M."/>
            <person name="Inwood W."/>
            <person name="Jabbari K."/>
            <person name="Kalanon M."/>
            <person name="Kuras R."/>
            <person name="Lefebvre P.A."/>
            <person name="Lemaire S.D."/>
            <person name="Lobanov A.V."/>
            <person name="Lohr M."/>
            <person name="Manuell A."/>
            <person name="Meier I."/>
            <person name="Mets L."/>
            <person name="Mittag M."/>
            <person name="Mittelmeier T."/>
            <person name="Moroney J.V."/>
            <person name="Moseley J."/>
            <person name="Napoli C."/>
            <person name="Nedelcu A.M."/>
            <person name="Niyogi K."/>
            <person name="Novoselov S.V."/>
            <person name="Paulsen I.T."/>
            <person name="Pazour G."/>
            <person name="Purton S."/>
            <person name="Ral J.P."/>
            <person name="Riano-Pachon D.M."/>
            <person name="Riekhof W."/>
            <person name="Rymarquis L."/>
            <person name="Schroda M."/>
            <person name="Stern D."/>
            <person name="Umen J."/>
            <person name="Willows R."/>
            <person name="Wilson N."/>
            <person name="Zimmer S.L."/>
            <person name="Allmer J."/>
            <person name="Balk J."/>
            <person name="Bisova K."/>
            <person name="Chen C.J."/>
            <person name="Elias M."/>
            <person name="Gendler K."/>
            <person name="Hauser C."/>
            <person name="Lamb M.R."/>
            <person name="Ledford H."/>
            <person name="Long J.C."/>
            <person name="Minagawa J."/>
            <person name="Page M.D."/>
            <person name="Pan J."/>
            <person name="Pootakham W."/>
            <person name="Roje S."/>
            <person name="Rose A."/>
            <person name="Stahlberg E."/>
            <person name="Terauchi A.M."/>
            <person name="Yang P."/>
            <person name="Ball S."/>
            <person name="Bowler C."/>
            <person name="Dieckmann C.L."/>
            <person name="Gladyshev V.N."/>
            <person name="Green P."/>
            <person name="Jorgensen R."/>
            <person name="Mayfield S."/>
            <person name="Mueller-Roeber B."/>
            <person name="Rajamani S."/>
            <person name="Sayre R.T."/>
            <person name="Brokstein P."/>
            <person name="Dubchak I."/>
            <person name="Goodstein D."/>
            <person name="Hornick L."/>
            <person name="Huang Y.W."/>
            <person name="Jhaveri J."/>
            <person name="Luo Y."/>
            <person name="Martinez D."/>
            <person name="Ngau W.C."/>
            <person name="Otillar B."/>
            <person name="Poliakov A."/>
            <person name="Porter A."/>
            <person name="Szajkowski L."/>
            <person name="Werner G."/>
            <person name="Zhou K."/>
            <person name="Grigoriev I.V."/>
            <person name="Rokhsar D.S."/>
            <person name="Grossman A.R."/>
        </authorList>
    </citation>
    <scope>NUCLEOTIDE SEQUENCE [LARGE SCALE GENOMIC DNA]</scope>
    <source>
        <strain evidence="2">CC-503</strain>
    </source>
</reference>
<evidence type="ECO:0000313" key="1">
    <source>
        <dbReference type="EMBL" id="PNW77298.1"/>
    </source>
</evidence>